<dbReference type="GO" id="GO:0008253">
    <property type="term" value="F:5'-nucleotidase activity"/>
    <property type="evidence" value="ECO:0007669"/>
    <property type="project" value="TreeGrafter"/>
</dbReference>
<dbReference type="GO" id="GO:0046872">
    <property type="term" value="F:metal ion binding"/>
    <property type="evidence" value="ECO:0007669"/>
    <property type="project" value="UniProtKB-KW"/>
</dbReference>
<evidence type="ECO:0000256" key="4">
    <source>
        <dbReference type="ARBA" id="ARBA00022842"/>
    </source>
</evidence>
<dbReference type="Gene3D" id="3.40.50.1000">
    <property type="entry name" value="HAD superfamily/HAD-like"/>
    <property type="match status" value="1"/>
</dbReference>
<keyword evidence="2" id="KW-0479">Metal-binding</keyword>
<reference evidence="5" key="1">
    <citation type="journal article" date="2010" name="Science">
        <title>Plasticity of animal genome architecture unmasked by rapid evolution of a pelagic tunicate.</title>
        <authorList>
            <person name="Denoeud F."/>
            <person name="Henriet S."/>
            <person name="Mungpakdee S."/>
            <person name="Aury J.M."/>
            <person name="Da Silva C."/>
            <person name="Brinkmann H."/>
            <person name="Mikhaleva J."/>
            <person name="Olsen L.C."/>
            <person name="Jubin C."/>
            <person name="Canestro C."/>
            <person name="Bouquet J.M."/>
            <person name="Danks G."/>
            <person name="Poulain J."/>
            <person name="Campsteijn C."/>
            <person name="Adamski M."/>
            <person name="Cross I."/>
            <person name="Yadetie F."/>
            <person name="Muffato M."/>
            <person name="Louis A."/>
            <person name="Butcher S."/>
            <person name="Tsagkogeorga G."/>
            <person name="Konrad A."/>
            <person name="Singh S."/>
            <person name="Jensen M.F."/>
            <person name="Cong E.H."/>
            <person name="Eikeseth-Otteraa H."/>
            <person name="Noel B."/>
            <person name="Anthouard V."/>
            <person name="Porcel B.M."/>
            <person name="Kachouri-Lafond R."/>
            <person name="Nishino A."/>
            <person name="Ugolini M."/>
            <person name="Chourrout P."/>
            <person name="Nishida H."/>
            <person name="Aasland R."/>
            <person name="Huzurbazar S."/>
            <person name="Westhof E."/>
            <person name="Delsuc F."/>
            <person name="Lehrach H."/>
            <person name="Reinhardt R."/>
            <person name="Weissenbach J."/>
            <person name="Roy S.W."/>
            <person name="Artiguenave F."/>
            <person name="Postlethwait J.H."/>
            <person name="Manak J.R."/>
            <person name="Thompson E.M."/>
            <person name="Jaillon O."/>
            <person name="Du Pasquier L."/>
            <person name="Boudinot P."/>
            <person name="Liberles D.A."/>
            <person name="Volff J.N."/>
            <person name="Philippe H."/>
            <person name="Lenhard B."/>
            <person name="Roest Crollius H."/>
            <person name="Wincker P."/>
            <person name="Chourrout D."/>
        </authorList>
    </citation>
    <scope>NUCLEOTIDE SEQUENCE [LARGE SCALE GENOMIC DNA]</scope>
</reference>
<evidence type="ECO:0000256" key="2">
    <source>
        <dbReference type="ARBA" id="ARBA00022723"/>
    </source>
</evidence>
<dbReference type="Proteomes" id="UP000011014">
    <property type="component" value="Unassembled WGS sequence"/>
</dbReference>
<dbReference type="EMBL" id="FN656195">
    <property type="protein sequence ID" value="CBY40962.1"/>
    <property type="molecule type" value="Genomic_DNA"/>
</dbReference>
<dbReference type="SUPFAM" id="SSF56784">
    <property type="entry name" value="HAD-like"/>
    <property type="match status" value="1"/>
</dbReference>
<proteinExistence type="inferred from homology"/>
<dbReference type="PANTHER" id="PTHR12103">
    <property type="entry name" value="5'-NUCLEOTIDASE DOMAIN-CONTAINING"/>
    <property type="match status" value="1"/>
</dbReference>
<keyword evidence="3" id="KW-0378">Hydrolase</keyword>
<dbReference type="PANTHER" id="PTHR12103:SF38">
    <property type="entry name" value="5'-NUCLEOTIDASE DOMAIN-CONTAINING PROTEIN 1"/>
    <property type="match status" value="1"/>
</dbReference>
<name>E4YZT4_OIKDI</name>
<dbReference type="InterPro" id="IPR008380">
    <property type="entry name" value="HAD-SF_hydro_IG_5-nucl"/>
</dbReference>
<organism evidence="5">
    <name type="scientific">Oikopleura dioica</name>
    <name type="common">Tunicate</name>
    <dbReference type="NCBI Taxonomy" id="34765"/>
    <lineage>
        <taxon>Eukaryota</taxon>
        <taxon>Metazoa</taxon>
        <taxon>Chordata</taxon>
        <taxon>Tunicata</taxon>
        <taxon>Appendicularia</taxon>
        <taxon>Copelata</taxon>
        <taxon>Oikopleuridae</taxon>
        <taxon>Oikopleura</taxon>
    </lineage>
</organism>
<dbReference type="InterPro" id="IPR036412">
    <property type="entry name" value="HAD-like_sf"/>
</dbReference>
<evidence type="ECO:0000313" key="5">
    <source>
        <dbReference type="EMBL" id="CBY40962.1"/>
    </source>
</evidence>
<dbReference type="InterPro" id="IPR023214">
    <property type="entry name" value="HAD_sf"/>
</dbReference>
<evidence type="ECO:0000256" key="3">
    <source>
        <dbReference type="ARBA" id="ARBA00022801"/>
    </source>
</evidence>
<keyword evidence="4" id="KW-0460">Magnesium</keyword>
<sequence length="378" mass="44244">MAEVTFEVVVKYLVQERSYPSQLENPMTEEEMLFLGKGLVVNYDDLSIDKVGKDGEIKISWNAETDKFDYVAKKWEGYEQYLQNGSSIRGKQHHIENVFELGLPVVFKRIAKLRKEKLIENLTNQAIKDDIFNAFEHSYEPYAFQVDPGFFFPRLKNEPDYFIRPCSKETKTWLLEMRKRKKFVFLMTSSNADFAKYILSKIFVDEKTGQPENYWKYFDICLADARKPYFFTMDSEFYTLKQDYADAPTSRLATDRWFSQGNHKTLVEFFKSHLKWSQHKQLEVCYFGDSSKSDVLSARKVASWYPVYLLEELNLKTGGTLDEADEKILSNGPWETVPLEETPLYQEAFKHAALVTPMIESISSLPLDHKFTEKIFIS</sequence>
<dbReference type="AlphaFoldDB" id="E4YZT4"/>
<comment type="similarity">
    <text evidence="1">Belongs to the 5'(3')-deoxyribonucleotidase family.</text>
</comment>
<protein>
    <submittedName>
        <fullName evidence="5">Uncharacterized protein</fullName>
    </submittedName>
</protein>
<gene>
    <name evidence="5" type="ORF">GSOID_T00023007001</name>
</gene>
<accession>E4YZT4</accession>
<evidence type="ECO:0000256" key="1">
    <source>
        <dbReference type="ARBA" id="ARBA00009589"/>
    </source>
</evidence>
<dbReference type="Pfam" id="PF05761">
    <property type="entry name" value="5_nucleotid"/>
    <property type="match status" value="1"/>
</dbReference>